<dbReference type="InterPro" id="IPR036388">
    <property type="entry name" value="WH-like_DNA-bd_sf"/>
</dbReference>
<sequence length="324" mass="33928">MLIANTTNTVRPATRPTPPLFLPVIIDSFPLVGIQSGFFRTYYKMDGGYNNYGNTSYGGGGGGGFMPGEMNSPAGGKGDNNNATLRPITVKQALDASQPYPEAAFQIDGADAASVCFIGQVRNISSQSTNVTYKIDDGTGEIEVKQWIDTQTADTMETDDGKGAGTGKNPVELNGYAKVFGKIKSFGNKRYVGAHCVRPTTNLNEVHCHLLEAAAIHLFFTRGPPGGGAAGGNAGAGAGTDAAMGGANDYGAGNSNLPAMSPAARRVYNLLKTEPQSNEGLHAQLIAAKLNLPMPDVARAGEELLTAGVIFSTVDEQTWAILEY</sequence>
<evidence type="ECO:0000256" key="4">
    <source>
        <dbReference type="ARBA" id="ARBA00023242"/>
    </source>
</evidence>
<keyword evidence="7" id="KW-1185">Reference proteome</keyword>
<dbReference type="PANTHER" id="PTHR13989:SF16">
    <property type="entry name" value="REPLICATION PROTEIN A2"/>
    <property type="match status" value="1"/>
</dbReference>
<proteinExistence type="inferred from homology"/>
<dbReference type="GO" id="GO:0006260">
    <property type="term" value="P:DNA replication"/>
    <property type="evidence" value="ECO:0007669"/>
    <property type="project" value="TreeGrafter"/>
</dbReference>
<dbReference type="Gene3D" id="1.10.10.10">
    <property type="entry name" value="Winged helix-like DNA-binding domain superfamily/Winged helix DNA-binding domain"/>
    <property type="match status" value="1"/>
</dbReference>
<dbReference type="OMA" id="SFGNKRY"/>
<dbReference type="CDD" id="cd04478">
    <property type="entry name" value="RPA2_DBD_D"/>
    <property type="match status" value="1"/>
</dbReference>
<comment type="subcellular location">
    <subcellularLocation>
        <location evidence="1">Nucleus</location>
    </subcellularLocation>
</comment>
<dbReference type="InterPro" id="IPR014892">
    <property type="entry name" value="RPA_C"/>
</dbReference>
<evidence type="ECO:0000259" key="5">
    <source>
        <dbReference type="Pfam" id="PF08784"/>
    </source>
</evidence>
<dbReference type="GO" id="GO:0035861">
    <property type="term" value="C:site of double-strand break"/>
    <property type="evidence" value="ECO:0007669"/>
    <property type="project" value="TreeGrafter"/>
</dbReference>
<organism evidence="6 7">
    <name type="scientific">Aspergillus novofumigatus (strain IBT 16806)</name>
    <dbReference type="NCBI Taxonomy" id="1392255"/>
    <lineage>
        <taxon>Eukaryota</taxon>
        <taxon>Fungi</taxon>
        <taxon>Dikarya</taxon>
        <taxon>Ascomycota</taxon>
        <taxon>Pezizomycotina</taxon>
        <taxon>Eurotiomycetes</taxon>
        <taxon>Eurotiomycetidae</taxon>
        <taxon>Eurotiales</taxon>
        <taxon>Aspergillaceae</taxon>
        <taxon>Aspergillus</taxon>
        <taxon>Aspergillus subgen. Fumigati</taxon>
    </lineage>
</organism>
<dbReference type="GO" id="GO:0000724">
    <property type="term" value="P:double-strand break repair via homologous recombination"/>
    <property type="evidence" value="ECO:0007669"/>
    <property type="project" value="TreeGrafter"/>
</dbReference>
<evidence type="ECO:0000256" key="2">
    <source>
        <dbReference type="ARBA" id="ARBA00007815"/>
    </source>
</evidence>
<dbReference type="STRING" id="1392255.A0A2I1CCB5"/>
<dbReference type="GeneID" id="36539082"/>
<dbReference type="FunFam" id="2.40.50.140:FF:000308">
    <property type="entry name" value="Possible replication factor-a protein"/>
    <property type="match status" value="1"/>
</dbReference>
<evidence type="ECO:0000313" key="7">
    <source>
        <dbReference type="Proteomes" id="UP000234474"/>
    </source>
</evidence>
<dbReference type="Gene3D" id="2.40.50.140">
    <property type="entry name" value="Nucleic acid-binding proteins"/>
    <property type="match status" value="1"/>
</dbReference>
<dbReference type="Proteomes" id="UP000234474">
    <property type="component" value="Unassembled WGS sequence"/>
</dbReference>
<name>A0A2I1CCB5_ASPN1</name>
<gene>
    <name evidence="6" type="ORF">P174DRAFT_511032</name>
</gene>
<dbReference type="SUPFAM" id="SSF50249">
    <property type="entry name" value="Nucleic acid-binding proteins"/>
    <property type="match status" value="1"/>
</dbReference>
<comment type="similarity">
    <text evidence="2">Belongs to the replication factor A protein 2 family.</text>
</comment>
<accession>A0A2I1CCB5</accession>
<dbReference type="PANTHER" id="PTHR13989">
    <property type="entry name" value="REPLICATION PROTEIN A-RELATED"/>
    <property type="match status" value="1"/>
</dbReference>
<dbReference type="GO" id="GO:0005662">
    <property type="term" value="C:DNA replication factor A complex"/>
    <property type="evidence" value="ECO:0007669"/>
    <property type="project" value="TreeGrafter"/>
</dbReference>
<keyword evidence="3" id="KW-0238">DNA-binding</keyword>
<evidence type="ECO:0000313" key="6">
    <source>
        <dbReference type="EMBL" id="PKX95236.1"/>
    </source>
</evidence>
<dbReference type="VEuPathDB" id="FungiDB:P174DRAFT_511032"/>
<dbReference type="AlphaFoldDB" id="A0A2I1CCB5"/>
<dbReference type="Pfam" id="PF08784">
    <property type="entry name" value="RPA_C"/>
    <property type="match status" value="1"/>
</dbReference>
<dbReference type="GO" id="GO:0000781">
    <property type="term" value="C:chromosome, telomeric region"/>
    <property type="evidence" value="ECO:0007669"/>
    <property type="project" value="TreeGrafter"/>
</dbReference>
<dbReference type="GO" id="GO:0003697">
    <property type="term" value="F:single-stranded DNA binding"/>
    <property type="evidence" value="ECO:0007669"/>
    <property type="project" value="TreeGrafter"/>
</dbReference>
<dbReference type="InterPro" id="IPR012340">
    <property type="entry name" value="NA-bd_OB-fold"/>
</dbReference>
<dbReference type="OrthoDB" id="25571at2759"/>
<dbReference type="SUPFAM" id="SSF46785">
    <property type="entry name" value="Winged helix' DNA-binding domain"/>
    <property type="match status" value="1"/>
</dbReference>
<dbReference type="RefSeq" id="XP_024683831.1">
    <property type="nucleotide sequence ID" value="XM_024831746.1"/>
</dbReference>
<comment type="caution">
    <text evidence="6">The sequence shown here is derived from an EMBL/GenBank/DDBJ whole genome shotgun (WGS) entry which is preliminary data.</text>
</comment>
<dbReference type="InterPro" id="IPR040260">
    <property type="entry name" value="RFA2-like"/>
</dbReference>
<reference evidence="7" key="1">
    <citation type="journal article" date="2018" name="Proc. Natl. Acad. Sci. U.S.A.">
        <title>Linking secondary metabolites to gene clusters through genome sequencing of six diverse Aspergillus species.</title>
        <authorList>
            <person name="Kaerboelling I."/>
            <person name="Vesth T.C."/>
            <person name="Frisvad J.C."/>
            <person name="Nybo J.L."/>
            <person name="Theobald S."/>
            <person name="Kuo A."/>
            <person name="Bowyer P."/>
            <person name="Matsuda Y."/>
            <person name="Mondo S."/>
            <person name="Lyhne E.K."/>
            <person name="Kogle M.E."/>
            <person name="Clum A."/>
            <person name="Lipzen A."/>
            <person name="Salamov A."/>
            <person name="Ngan C.Y."/>
            <person name="Daum C."/>
            <person name="Chiniquy J."/>
            <person name="Barry K."/>
            <person name="LaButti K."/>
            <person name="Haridas S."/>
            <person name="Simmons B.A."/>
            <person name="Magnuson J.K."/>
            <person name="Mortensen U.H."/>
            <person name="Larsen T.O."/>
            <person name="Grigoriev I.V."/>
            <person name="Baker S.E."/>
            <person name="Andersen M.R."/>
        </authorList>
    </citation>
    <scope>NUCLEOTIDE SEQUENCE [LARGE SCALE GENOMIC DNA]</scope>
    <source>
        <strain evidence="7">IBT 16806</strain>
    </source>
</reference>
<feature type="domain" description="Replication protein A C-terminal" evidence="5">
    <location>
        <begin position="217"/>
        <end position="317"/>
    </location>
</feature>
<evidence type="ECO:0000256" key="3">
    <source>
        <dbReference type="ARBA" id="ARBA00023125"/>
    </source>
</evidence>
<protein>
    <submittedName>
        <fullName evidence="6">Replication factor-a protein</fullName>
    </submittedName>
</protein>
<dbReference type="FunFam" id="1.10.10.10:FF:000168">
    <property type="entry name" value="Replication protein A 32 kDa subunit"/>
    <property type="match status" value="1"/>
</dbReference>
<evidence type="ECO:0000256" key="1">
    <source>
        <dbReference type="ARBA" id="ARBA00004123"/>
    </source>
</evidence>
<dbReference type="EMBL" id="MSZS01000003">
    <property type="protein sequence ID" value="PKX95236.1"/>
    <property type="molecule type" value="Genomic_DNA"/>
</dbReference>
<keyword evidence="4" id="KW-0539">Nucleus</keyword>
<dbReference type="GO" id="GO:0006289">
    <property type="term" value="P:nucleotide-excision repair"/>
    <property type="evidence" value="ECO:0007669"/>
    <property type="project" value="TreeGrafter"/>
</dbReference>
<dbReference type="InterPro" id="IPR036390">
    <property type="entry name" value="WH_DNA-bd_sf"/>
</dbReference>